<dbReference type="GO" id="GO:0000155">
    <property type="term" value="F:phosphorelay sensor kinase activity"/>
    <property type="evidence" value="ECO:0007669"/>
    <property type="project" value="InterPro"/>
</dbReference>
<accession>A0A3Q8X364</accession>
<dbReference type="InterPro" id="IPR007891">
    <property type="entry name" value="CHASE3"/>
</dbReference>
<dbReference type="InterPro" id="IPR004358">
    <property type="entry name" value="Sig_transdc_His_kin-like_C"/>
</dbReference>
<dbReference type="PANTHER" id="PTHR43711">
    <property type="entry name" value="TWO-COMPONENT HISTIDINE KINASE"/>
    <property type="match status" value="1"/>
</dbReference>
<dbReference type="RefSeq" id="WP_126013900.1">
    <property type="nucleotide sequence ID" value="NZ_CP034437.1"/>
</dbReference>
<protein>
    <recommendedName>
        <fullName evidence="13">Circadian input-output histidine kinase CikA</fullName>
        <ecNumber evidence="4">2.7.13.3</ecNumber>
    </recommendedName>
</protein>
<keyword evidence="10" id="KW-0067">ATP-binding</keyword>
<organism evidence="19 20">
    <name type="scientific">Paenibacillus albus</name>
    <dbReference type="NCBI Taxonomy" id="2495582"/>
    <lineage>
        <taxon>Bacteria</taxon>
        <taxon>Bacillati</taxon>
        <taxon>Bacillota</taxon>
        <taxon>Bacilli</taxon>
        <taxon>Bacillales</taxon>
        <taxon>Paenibacillaceae</taxon>
        <taxon>Paenibacillus</taxon>
    </lineage>
</organism>
<name>A0A3Q8X364_9BACL</name>
<keyword evidence="14" id="KW-0175">Coiled coil</keyword>
<feature type="region of interest" description="Disordered" evidence="15">
    <location>
        <begin position="465"/>
        <end position="484"/>
    </location>
</feature>
<dbReference type="EC" id="2.7.13.3" evidence="4"/>
<keyword evidence="8" id="KW-0547">Nucleotide-binding</keyword>
<dbReference type="InterPro" id="IPR029016">
    <property type="entry name" value="GAF-like_dom_sf"/>
</dbReference>
<dbReference type="InterPro" id="IPR003018">
    <property type="entry name" value="GAF"/>
</dbReference>
<keyword evidence="11" id="KW-0902">Two-component regulatory system</keyword>
<evidence type="ECO:0000256" key="9">
    <source>
        <dbReference type="ARBA" id="ARBA00022777"/>
    </source>
</evidence>
<feature type="domain" description="Histidine kinase" evidence="17">
    <location>
        <begin position="507"/>
        <end position="726"/>
    </location>
</feature>
<feature type="domain" description="HAMP" evidence="18">
    <location>
        <begin position="234"/>
        <end position="262"/>
    </location>
</feature>
<dbReference type="Proteomes" id="UP000272528">
    <property type="component" value="Chromosome"/>
</dbReference>
<dbReference type="SMART" id="SM00065">
    <property type="entry name" value="GAF"/>
    <property type="match status" value="1"/>
</dbReference>
<keyword evidence="5" id="KW-1003">Cell membrane</keyword>
<comment type="subcellular location">
    <subcellularLocation>
        <location evidence="2">Cell membrane</location>
        <topology evidence="2">Multi-pass membrane protein</topology>
    </subcellularLocation>
</comment>
<feature type="coiled-coil region" evidence="14">
    <location>
        <begin position="78"/>
        <end position="105"/>
    </location>
</feature>
<dbReference type="InterPro" id="IPR003660">
    <property type="entry name" value="HAMP_dom"/>
</dbReference>
<evidence type="ECO:0000256" key="3">
    <source>
        <dbReference type="ARBA" id="ARBA00006402"/>
    </source>
</evidence>
<evidence type="ECO:0000256" key="8">
    <source>
        <dbReference type="ARBA" id="ARBA00022741"/>
    </source>
</evidence>
<keyword evidence="12 16" id="KW-0472">Membrane</keyword>
<dbReference type="Pfam" id="PF13185">
    <property type="entry name" value="GAF_2"/>
    <property type="match status" value="1"/>
</dbReference>
<dbReference type="EMBL" id="CP034437">
    <property type="protein sequence ID" value="AZN39381.1"/>
    <property type="molecule type" value="Genomic_DNA"/>
</dbReference>
<evidence type="ECO:0000256" key="13">
    <source>
        <dbReference type="ARBA" id="ARBA00074306"/>
    </source>
</evidence>
<keyword evidence="6" id="KW-0597">Phosphoprotein</keyword>
<dbReference type="PROSITE" id="PS50885">
    <property type="entry name" value="HAMP"/>
    <property type="match status" value="1"/>
</dbReference>
<keyword evidence="9" id="KW-0418">Kinase</keyword>
<dbReference type="CDD" id="cd16922">
    <property type="entry name" value="HATPase_EvgS-ArcB-TorS-like"/>
    <property type="match status" value="1"/>
</dbReference>
<keyword evidence="20" id="KW-1185">Reference proteome</keyword>
<dbReference type="Pfam" id="PF00672">
    <property type="entry name" value="HAMP"/>
    <property type="match status" value="1"/>
</dbReference>
<dbReference type="PROSITE" id="PS50109">
    <property type="entry name" value="HIS_KIN"/>
    <property type="match status" value="1"/>
</dbReference>
<comment type="similarity">
    <text evidence="3">In the N-terminal section; belongs to the phytochrome family.</text>
</comment>
<evidence type="ECO:0000259" key="17">
    <source>
        <dbReference type="PROSITE" id="PS50109"/>
    </source>
</evidence>
<sequence length="755" mass="83713">MRFTIRSKLLAGFLSVSLFVTLVNITAYVYNDRLNHSYNDLLDRRETVLSIAEQIEYLSVQQTNSLRGYLLTQESGFLEELQTSNGQLEQRLDELGSKLGHIENNSTLWQLMETEHSFTNSSGQLVADLATNHDQKGALDYFKTYVLPWGQKLGQLSKKYADEQQQLLDLSRAKNDSMVDFVNTMTGALTVITFVLTLLIGLILSHRITSNLFKITRVITGYTQDTNTATKLPRIEVKSQDEIGDIARSFNEMAKTIEKYSMLEKEQRWLETNVAEMAVKLQTAHNLEALAQLFITTVTPLVGAGYGVFYLKQGSARRQQLNKLAAYAFQEPAFGVESFRVGDGLVGQAAAEGRTIRIDHLPEHYIRIASGLGQALPASLLIVPVLFEEQVVAVIELASFHAFGAIQQTLLQQLSTQLGSVLSSITGRMQVEHLLVESQALTEELQTQSEELQKQQEELRGINEKLEEQNKTAEQKTQELEKTKGQLEEKARQLALSSQYKSEFLANMSHELRTPLNSLLILSNILAENPSGNLNGNQVKYAQTIHQSGNDLLHLINDILDLSKVESGKIDLLPKTISMDYICEFAEQQFLPVARQKGLKFTSVLDPELPETIFTDEQRLMQIIKNLLANAFKFTERGEVKLHIHRSPGAIAFSVRDTGIGIPKDKQGVIFQAFQQGDGTTNRKYGGTGLGLSISMNIAQLLGGDIIVSSTVGQGSVFSLVLPIGQSASPALPVVLHQESAATVSGQVFPPCSRV</sequence>
<dbReference type="PRINTS" id="PR00344">
    <property type="entry name" value="BCTRLSENSOR"/>
</dbReference>
<evidence type="ECO:0000256" key="6">
    <source>
        <dbReference type="ARBA" id="ARBA00022553"/>
    </source>
</evidence>
<evidence type="ECO:0000256" key="16">
    <source>
        <dbReference type="SAM" id="Phobius"/>
    </source>
</evidence>
<evidence type="ECO:0000313" key="20">
    <source>
        <dbReference type="Proteomes" id="UP000272528"/>
    </source>
</evidence>
<dbReference type="Pfam" id="PF05227">
    <property type="entry name" value="CHASE3"/>
    <property type="match status" value="1"/>
</dbReference>
<feature type="transmembrane region" description="Helical" evidence="16">
    <location>
        <begin position="290"/>
        <end position="311"/>
    </location>
</feature>
<evidence type="ECO:0000256" key="7">
    <source>
        <dbReference type="ARBA" id="ARBA00022679"/>
    </source>
</evidence>
<evidence type="ECO:0000313" key="19">
    <source>
        <dbReference type="EMBL" id="AZN39381.1"/>
    </source>
</evidence>
<dbReference type="AlphaFoldDB" id="A0A3Q8X364"/>
<evidence type="ECO:0000256" key="10">
    <source>
        <dbReference type="ARBA" id="ARBA00022840"/>
    </source>
</evidence>
<dbReference type="Pfam" id="PF02518">
    <property type="entry name" value="HATPase_c"/>
    <property type="match status" value="1"/>
</dbReference>
<dbReference type="SUPFAM" id="SSF55781">
    <property type="entry name" value="GAF domain-like"/>
    <property type="match status" value="1"/>
</dbReference>
<evidence type="ECO:0000256" key="4">
    <source>
        <dbReference type="ARBA" id="ARBA00012438"/>
    </source>
</evidence>
<evidence type="ECO:0000256" key="2">
    <source>
        <dbReference type="ARBA" id="ARBA00004651"/>
    </source>
</evidence>
<dbReference type="GO" id="GO:0005524">
    <property type="term" value="F:ATP binding"/>
    <property type="evidence" value="ECO:0007669"/>
    <property type="project" value="UniProtKB-KW"/>
</dbReference>
<keyword evidence="16" id="KW-0812">Transmembrane</keyword>
<evidence type="ECO:0000256" key="15">
    <source>
        <dbReference type="SAM" id="MobiDB-lite"/>
    </source>
</evidence>
<dbReference type="Gene3D" id="3.30.450.40">
    <property type="match status" value="1"/>
</dbReference>
<dbReference type="KEGG" id="palb:EJC50_06680"/>
<dbReference type="SUPFAM" id="SSF47384">
    <property type="entry name" value="Homodimeric domain of signal transducing histidine kinase"/>
    <property type="match status" value="1"/>
</dbReference>
<evidence type="ECO:0000256" key="1">
    <source>
        <dbReference type="ARBA" id="ARBA00000085"/>
    </source>
</evidence>
<dbReference type="Gene3D" id="3.30.565.10">
    <property type="entry name" value="Histidine kinase-like ATPase, C-terminal domain"/>
    <property type="match status" value="1"/>
</dbReference>
<evidence type="ECO:0000256" key="14">
    <source>
        <dbReference type="SAM" id="Coils"/>
    </source>
</evidence>
<proteinExistence type="inferred from homology"/>
<evidence type="ECO:0000256" key="11">
    <source>
        <dbReference type="ARBA" id="ARBA00023012"/>
    </source>
</evidence>
<dbReference type="InterPro" id="IPR036097">
    <property type="entry name" value="HisK_dim/P_sf"/>
</dbReference>
<dbReference type="CDD" id="cd06225">
    <property type="entry name" value="HAMP"/>
    <property type="match status" value="1"/>
</dbReference>
<evidence type="ECO:0000256" key="12">
    <source>
        <dbReference type="ARBA" id="ARBA00023136"/>
    </source>
</evidence>
<dbReference type="FunFam" id="3.30.565.10:FF:000010">
    <property type="entry name" value="Sensor histidine kinase RcsC"/>
    <property type="match status" value="1"/>
</dbReference>
<keyword evidence="7" id="KW-0808">Transferase</keyword>
<dbReference type="Gene3D" id="1.10.287.130">
    <property type="match status" value="1"/>
</dbReference>
<dbReference type="InterPro" id="IPR003594">
    <property type="entry name" value="HATPase_dom"/>
</dbReference>
<gene>
    <name evidence="19" type="ORF">EJC50_06680</name>
</gene>
<dbReference type="CDD" id="cd00082">
    <property type="entry name" value="HisKA"/>
    <property type="match status" value="1"/>
</dbReference>
<feature type="transmembrane region" description="Helical" evidence="16">
    <location>
        <begin position="181"/>
        <end position="204"/>
    </location>
</feature>
<dbReference type="CDD" id="cd22265">
    <property type="entry name" value="UDM1_RNF168"/>
    <property type="match status" value="1"/>
</dbReference>
<comment type="catalytic activity">
    <reaction evidence="1">
        <text>ATP + protein L-histidine = ADP + protein N-phospho-L-histidine.</text>
        <dbReference type="EC" id="2.7.13.3"/>
    </reaction>
</comment>
<dbReference type="SMART" id="SM00387">
    <property type="entry name" value="HATPase_c"/>
    <property type="match status" value="1"/>
</dbReference>
<evidence type="ECO:0000259" key="18">
    <source>
        <dbReference type="PROSITE" id="PS50885"/>
    </source>
</evidence>
<dbReference type="SMART" id="SM00388">
    <property type="entry name" value="HisKA"/>
    <property type="match status" value="1"/>
</dbReference>
<dbReference type="PANTHER" id="PTHR43711:SF26">
    <property type="entry name" value="SENSOR HISTIDINE KINASE RCSC"/>
    <property type="match status" value="1"/>
</dbReference>
<dbReference type="InterPro" id="IPR036890">
    <property type="entry name" value="HATPase_C_sf"/>
</dbReference>
<dbReference type="InterPro" id="IPR003661">
    <property type="entry name" value="HisK_dim/P_dom"/>
</dbReference>
<dbReference type="Gene3D" id="6.10.340.10">
    <property type="match status" value="1"/>
</dbReference>
<dbReference type="OrthoDB" id="9790669at2"/>
<reference evidence="20" key="1">
    <citation type="submission" date="2018-12" db="EMBL/GenBank/DDBJ databases">
        <title>Genome sequence of Peanibacillus sp.</title>
        <authorList>
            <person name="Subramani G."/>
            <person name="Srinivasan S."/>
            <person name="Kim M.K."/>
        </authorList>
    </citation>
    <scope>NUCLEOTIDE SEQUENCE [LARGE SCALE GENOMIC DNA]</scope>
    <source>
        <strain evidence="20">18JY67-1</strain>
    </source>
</reference>
<dbReference type="Pfam" id="PF00512">
    <property type="entry name" value="HisKA"/>
    <property type="match status" value="1"/>
</dbReference>
<dbReference type="InterPro" id="IPR005467">
    <property type="entry name" value="His_kinase_dom"/>
</dbReference>
<dbReference type="InterPro" id="IPR050736">
    <property type="entry name" value="Sensor_HK_Regulatory"/>
</dbReference>
<keyword evidence="16" id="KW-1133">Transmembrane helix</keyword>
<dbReference type="SUPFAM" id="SSF55874">
    <property type="entry name" value="ATPase domain of HSP90 chaperone/DNA topoisomerase II/histidine kinase"/>
    <property type="match status" value="1"/>
</dbReference>
<evidence type="ECO:0000256" key="5">
    <source>
        <dbReference type="ARBA" id="ARBA00022475"/>
    </source>
</evidence>
<dbReference type="GO" id="GO:0005886">
    <property type="term" value="C:plasma membrane"/>
    <property type="evidence" value="ECO:0007669"/>
    <property type="project" value="UniProtKB-SubCell"/>
</dbReference>